<sequence>MSTKHLVVGFGTVALATLLGVITFSTHGTSVRIAAYGLTDTRFSQPNEESIYYSIPQTCTECCQHEPLPWIDSKIAPRAITQVQYWKIMSLMNLVDMVFKENKVPYFVFGGALYGSYMCHDLLPWDDDIDIVVKVGERRHAEKLLLSLAPEYTVTNHTDKKYDKFHLKSTPKKWKYAWSWPFIDISFYDENSTHVWEHHMRKTPHRVYPRAMVFPLHQRPYGPYMFPSPRDTLGFLKHSINGSNDNKKVFTCGNQGWRHQAETSFKKKLVPCTEIMKEYPHVHRRKAPEGGAVTETLMLNGRAVYSCVIAEPDHLITNGAYSFELEPLTSSTKTNIPIKIAARS</sequence>
<evidence type="ECO:0000313" key="2">
    <source>
        <dbReference type="Proteomes" id="UP000695022"/>
    </source>
</evidence>
<reference evidence="3" key="1">
    <citation type="submission" date="2025-08" db="UniProtKB">
        <authorList>
            <consortium name="RefSeq"/>
        </authorList>
    </citation>
    <scope>IDENTIFICATION</scope>
</reference>
<proteinExistence type="predicted"/>
<dbReference type="InterPro" id="IPR052942">
    <property type="entry name" value="LPS_cholinephosphotransferase"/>
</dbReference>
<keyword evidence="2" id="KW-1185">Reference proteome</keyword>
<accession>A0ABM1F8T5</accession>
<dbReference type="InterPro" id="IPR007074">
    <property type="entry name" value="LicD/FKTN/FKRP_NTP_transf"/>
</dbReference>
<dbReference type="Pfam" id="PF04991">
    <property type="entry name" value="LicD"/>
    <property type="match status" value="1"/>
</dbReference>
<gene>
    <name evidence="3" type="primary">LOC106820801</name>
</gene>
<feature type="domain" description="LicD/FKTN/FKRP nucleotidyltransferase" evidence="1">
    <location>
        <begin position="100"/>
        <end position="160"/>
    </location>
</feature>
<dbReference type="RefSeq" id="XP_014680856.1">
    <property type="nucleotide sequence ID" value="XM_014825370.1"/>
</dbReference>
<dbReference type="Proteomes" id="UP000695022">
    <property type="component" value="Unplaced"/>
</dbReference>
<evidence type="ECO:0000313" key="3">
    <source>
        <dbReference type="RefSeq" id="XP_014680856.1"/>
    </source>
</evidence>
<dbReference type="PANTHER" id="PTHR43404:SF2">
    <property type="entry name" value="LIPOPOLYSACCHARIDE CHOLINEPHOSPHOTRANSFERASE LICD"/>
    <property type="match status" value="1"/>
</dbReference>
<dbReference type="PANTHER" id="PTHR43404">
    <property type="entry name" value="LIPOPOLYSACCHARIDE CHOLINEPHOSPHOTRANSFERASE LICD"/>
    <property type="match status" value="1"/>
</dbReference>
<organism evidence="2 3">
    <name type="scientific">Priapulus caudatus</name>
    <name type="common">Priapulid worm</name>
    <dbReference type="NCBI Taxonomy" id="37621"/>
    <lineage>
        <taxon>Eukaryota</taxon>
        <taxon>Metazoa</taxon>
        <taxon>Ecdysozoa</taxon>
        <taxon>Scalidophora</taxon>
        <taxon>Priapulida</taxon>
        <taxon>Priapulimorpha</taxon>
        <taxon>Priapulimorphida</taxon>
        <taxon>Priapulidae</taxon>
        <taxon>Priapulus</taxon>
    </lineage>
</organism>
<name>A0ABM1F8T5_PRICU</name>
<evidence type="ECO:0000259" key="1">
    <source>
        <dbReference type="Pfam" id="PF04991"/>
    </source>
</evidence>
<protein>
    <submittedName>
        <fullName evidence="3">Uncharacterized protein LOC106820801</fullName>
    </submittedName>
</protein>
<dbReference type="GeneID" id="106820801"/>